<comment type="caution">
    <text evidence="2">The sequence shown here is derived from an EMBL/GenBank/DDBJ whole genome shotgun (WGS) entry which is preliminary data.</text>
</comment>
<evidence type="ECO:0000313" key="2">
    <source>
        <dbReference type="EMBL" id="MBK0421914.1"/>
    </source>
</evidence>
<keyword evidence="3" id="KW-1185">Reference proteome</keyword>
<dbReference type="AlphaFoldDB" id="A0A934QEG6"/>
<dbReference type="InterPro" id="IPR035959">
    <property type="entry name" value="RutC-like_sf"/>
</dbReference>
<gene>
    <name evidence="2" type="ORF">JD292_07480</name>
</gene>
<accession>A0A934QEG6</accession>
<feature type="domain" description="Endoribonuclease L-PSP/chorismate mutase-like" evidence="1">
    <location>
        <begin position="24"/>
        <end position="135"/>
    </location>
</feature>
<proteinExistence type="predicted"/>
<organism evidence="2 3">
    <name type="scientific">Leucobacter edaphi</name>
    <dbReference type="NCBI Taxonomy" id="2796472"/>
    <lineage>
        <taxon>Bacteria</taxon>
        <taxon>Bacillati</taxon>
        <taxon>Actinomycetota</taxon>
        <taxon>Actinomycetes</taxon>
        <taxon>Micrococcales</taxon>
        <taxon>Microbacteriaceae</taxon>
        <taxon>Leucobacter</taxon>
    </lineage>
</organism>
<evidence type="ECO:0000313" key="3">
    <source>
        <dbReference type="Proteomes" id="UP000618733"/>
    </source>
</evidence>
<evidence type="ECO:0000259" key="1">
    <source>
        <dbReference type="Pfam" id="PF14588"/>
    </source>
</evidence>
<dbReference type="SUPFAM" id="SSF55298">
    <property type="entry name" value="YjgF-like"/>
    <property type="match status" value="1"/>
</dbReference>
<name>A0A934QEG6_9MICO</name>
<dbReference type="CDD" id="cd02199">
    <property type="entry name" value="YjgF_YER057c_UK114_like_1"/>
    <property type="match status" value="1"/>
</dbReference>
<dbReference type="Pfam" id="PF14588">
    <property type="entry name" value="YjgF_endoribonc"/>
    <property type="match status" value="1"/>
</dbReference>
<reference evidence="2" key="1">
    <citation type="submission" date="2020-12" db="EMBL/GenBank/DDBJ databases">
        <title>Leucobacter sp. CAS2, isolated from Chromium sludge.</title>
        <authorList>
            <person name="Xu Z."/>
        </authorList>
    </citation>
    <scope>NUCLEOTIDE SEQUENCE</scope>
    <source>
        <strain evidence="2">CSA2</strain>
    </source>
</reference>
<dbReference type="Proteomes" id="UP000618733">
    <property type="component" value="Unassembled WGS sequence"/>
</dbReference>
<dbReference type="InterPro" id="IPR013813">
    <property type="entry name" value="Endoribo_LPSP/chorism_mut-like"/>
</dbReference>
<dbReference type="RefSeq" id="WP_200132118.1">
    <property type="nucleotide sequence ID" value="NZ_JAEHOI010000006.1"/>
</dbReference>
<dbReference type="PANTHER" id="PTHR43760:SF1">
    <property type="entry name" value="ENDORIBONUCLEASE L-PSP_CHORISMATE MUTASE-LIKE DOMAIN-CONTAINING PROTEIN"/>
    <property type="match status" value="1"/>
</dbReference>
<sequence>MSSPEFFDPSAIEPLLPPPPPPAANYLPVREADGLLFVAGQTPHIAGELPIRGRVGAEVSPEEARRLARGAALNALSALGAHLGGLEKIARIVTVTGYVAATPEFTAHPAVIDGASEVLIECLGEAGRHSRAAVGVASLPDGAPVEVSVIAQRRVPHSAEATPGAARSLQA</sequence>
<protein>
    <submittedName>
        <fullName evidence="2">RidA family protein</fullName>
    </submittedName>
</protein>
<dbReference type="Gene3D" id="3.30.1330.40">
    <property type="entry name" value="RutC-like"/>
    <property type="match status" value="1"/>
</dbReference>
<dbReference type="EMBL" id="JAEHOI010000006">
    <property type="protein sequence ID" value="MBK0421914.1"/>
    <property type="molecule type" value="Genomic_DNA"/>
</dbReference>
<dbReference type="PANTHER" id="PTHR43760">
    <property type="entry name" value="ENDORIBONUCLEASE-RELATED"/>
    <property type="match status" value="1"/>
</dbReference>